<feature type="transmembrane region" description="Helical" evidence="2">
    <location>
        <begin position="296"/>
        <end position="321"/>
    </location>
</feature>
<dbReference type="InterPro" id="IPR008271">
    <property type="entry name" value="Ser/Thr_kinase_AS"/>
</dbReference>
<keyword evidence="2" id="KW-0472">Membrane</keyword>
<name>A0A836B184_CHLIN</name>
<evidence type="ECO:0000256" key="2">
    <source>
        <dbReference type="SAM" id="Phobius"/>
    </source>
</evidence>
<feature type="region of interest" description="Disordered" evidence="1">
    <location>
        <begin position="841"/>
        <end position="916"/>
    </location>
</feature>
<dbReference type="AlphaFoldDB" id="A0A836B184"/>
<evidence type="ECO:0000313" key="5">
    <source>
        <dbReference type="Proteomes" id="UP000650467"/>
    </source>
</evidence>
<proteinExistence type="predicted"/>
<dbReference type="Gene3D" id="3.30.200.20">
    <property type="entry name" value="Phosphorylase Kinase, domain 1"/>
    <property type="match status" value="1"/>
</dbReference>
<organism evidence="4 5">
    <name type="scientific">Chlamydomonas incerta</name>
    <dbReference type="NCBI Taxonomy" id="51695"/>
    <lineage>
        <taxon>Eukaryota</taxon>
        <taxon>Viridiplantae</taxon>
        <taxon>Chlorophyta</taxon>
        <taxon>core chlorophytes</taxon>
        <taxon>Chlorophyceae</taxon>
        <taxon>CS clade</taxon>
        <taxon>Chlamydomonadales</taxon>
        <taxon>Chlamydomonadaceae</taxon>
        <taxon>Chlamydomonas</taxon>
    </lineage>
</organism>
<protein>
    <recommendedName>
        <fullName evidence="3">Protein kinase domain-containing protein</fullName>
    </recommendedName>
</protein>
<keyword evidence="5" id="KW-1185">Reference proteome</keyword>
<gene>
    <name evidence="4" type="ORF">HXX76_001081</name>
</gene>
<feature type="compositionally biased region" description="Low complexity" evidence="1">
    <location>
        <begin position="490"/>
        <end position="499"/>
    </location>
</feature>
<feature type="region of interest" description="Disordered" evidence="1">
    <location>
        <begin position="273"/>
        <end position="292"/>
    </location>
</feature>
<dbReference type="SUPFAM" id="SSF56112">
    <property type="entry name" value="Protein kinase-like (PK-like)"/>
    <property type="match status" value="1"/>
</dbReference>
<comment type="caution">
    <text evidence="4">The sequence shown here is derived from an EMBL/GenBank/DDBJ whole genome shotgun (WGS) entry which is preliminary data.</text>
</comment>
<feature type="compositionally biased region" description="Low complexity" evidence="1">
    <location>
        <begin position="873"/>
        <end position="885"/>
    </location>
</feature>
<keyword evidence="2" id="KW-1133">Transmembrane helix</keyword>
<dbReference type="InterPro" id="IPR000719">
    <property type="entry name" value="Prot_kinase_dom"/>
</dbReference>
<feature type="region of interest" description="Disordered" evidence="1">
    <location>
        <begin position="486"/>
        <end position="509"/>
    </location>
</feature>
<evidence type="ECO:0000313" key="4">
    <source>
        <dbReference type="EMBL" id="KAG2444324.1"/>
    </source>
</evidence>
<evidence type="ECO:0000256" key="1">
    <source>
        <dbReference type="SAM" id="MobiDB-lite"/>
    </source>
</evidence>
<dbReference type="Proteomes" id="UP000650467">
    <property type="component" value="Unassembled WGS sequence"/>
</dbReference>
<dbReference type="SMART" id="SM00220">
    <property type="entry name" value="S_TKc"/>
    <property type="match status" value="1"/>
</dbReference>
<dbReference type="PROSITE" id="PS50011">
    <property type="entry name" value="PROTEIN_KINASE_DOM"/>
    <property type="match status" value="1"/>
</dbReference>
<dbReference type="PANTHER" id="PTHR44329:SF214">
    <property type="entry name" value="PROTEIN KINASE DOMAIN-CONTAINING PROTEIN"/>
    <property type="match status" value="1"/>
</dbReference>
<dbReference type="GO" id="GO:0004674">
    <property type="term" value="F:protein serine/threonine kinase activity"/>
    <property type="evidence" value="ECO:0007669"/>
    <property type="project" value="TreeGrafter"/>
</dbReference>
<sequence length="1195" mass="121537">MVCSSAAAAAAGYPGGGSVLVRTAAQLVAAAADPAVQVVVLAGSVSLTEADWAPVAQPVVEVRRNLTLLGAYTAPTAWPILNLGYTANLDGVGVVKNAKLWLVAGCTFTLRRLVLQNARDQPHFLFMGLDVFAESPAPNSTLASAWPIVVLREAALWQRSCLPLSLQGLSGRTIPRPVFLPGPQNSTGASVLRPPDCVNSSTATPITRCWPGRGMYYDLAMYAYDPDAFNRQTPAGYVLRLLDAPYWCDQLMTDECVAANGGQWHNKQQHWWQQRAGPGAPSVADGSGGDSGSPSVLAPVLGGIIGGLAGLAVIAAGLFAVMRLRRQRQPGAPKGSGDLDPRGACPGTAKAFEHSSKGMSGTGSAGSAPQVNAFELTAATTQEMFGADRTESIITAEDEGALVPVTPLTPFQSHIPLDVKLGSGGGELRLLPVTLGKGAFGRVVQGVWCGRRVAVKLLHRGLFNAAAAAHGGGGLGLGRAFGDAPPPAGAPAIHPGPQATPSPDGRAASAEANRGLLSVGVLSRVAKDRHTGLVTAVATTSTGFTLGDNFMQSSPLADSIAMQPPALARAAAAGASLPQDGRAAGGCAPEAVPPGAAAAALAALAGAQVPAALSSALWWEGMGIHPGDVTALTPMQPAGNIGDSASGEFTAAGLAQPPDRQQGVLSLLQTVAPDASAGYPWGGLNGGAALVGPAAAGATAAVTGNGIDCAAAHAVHAPGPVDAGPGVPISPLGGQAGAKMGHDQMPQQRNDTAEGVAAVAAASPGAFRPLNLAHIRMGGSSVLGPGSSSGAGSHHQASHLQQPCLGQSLLSEPSSSPLVSSMAAAGGACEAVDTSVLGTRRNPAAGRALPPPPLQPLPSVAETEATEPRADATGDQQGAAAVPAGIGPGTGAHSRSDSRSPQPRRTPPGEPWVAAGTDIEGQSADEAATGGHSGIYGYAEPEVSTLDAAGAMPADRLEARLRGPLTHGGAVRRTMAQEVEVLARLQHANIVQLLAANLNPACPCLVVELMDTSLDKLLYGVDAVAGPAAPVDAGARSAPFAPRSQAPLLPLPKVLHIALQVARALAYLHPTIIHRDLKPANVLISDPGSASPVVKIADFGLSRLQDTVLITAHVDGGTAPYMAPEALDARNCVITHHSDMYSYGIMLYEMLAGTRPWRGLNMLQCWDPVPERRPGAAEVAKHLALMLQQQQQQQL</sequence>
<dbReference type="InterPro" id="IPR011009">
    <property type="entry name" value="Kinase-like_dom_sf"/>
</dbReference>
<dbReference type="Gene3D" id="1.10.510.10">
    <property type="entry name" value="Transferase(Phosphotransferase) domain 1"/>
    <property type="match status" value="1"/>
</dbReference>
<keyword evidence="2" id="KW-0812">Transmembrane</keyword>
<feature type="compositionally biased region" description="Low complexity" evidence="1">
    <location>
        <begin position="273"/>
        <end position="285"/>
    </location>
</feature>
<dbReference type="EMBL" id="JAEHOC010000002">
    <property type="protein sequence ID" value="KAG2444324.1"/>
    <property type="molecule type" value="Genomic_DNA"/>
</dbReference>
<feature type="domain" description="Protein kinase" evidence="3">
    <location>
        <begin position="921"/>
        <end position="1195"/>
    </location>
</feature>
<dbReference type="PROSITE" id="PS00108">
    <property type="entry name" value="PROTEIN_KINASE_ST"/>
    <property type="match status" value="1"/>
</dbReference>
<dbReference type="OrthoDB" id="545598at2759"/>
<feature type="region of interest" description="Disordered" evidence="1">
    <location>
        <begin position="329"/>
        <end position="367"/>
    </location>
</feature>
<reference evidence="4" key="1">
    <citation type="journal article" date="2020" name="bioRxiv">
        <title>Comparative genomics of Chlamydomonas.</title>
        <authorList>
            <person name="Craig R.J."/>
            <person name="Hasan A.R."/>
            <person name="Ness R.W."/>
            <person name="Keightley P.D."/>
        </authorList>
    </citation>
    <scope>NUCLEOTIDE SEQUENCE</scope>
    <source>
        <strain evidence="4">SAG 7.73</strain>
    </source>
</reference>
<dbReference type="GO" id="GO:0005524">
    <property type="term" value="F:ATP binding"/>
    <property type="evidence" value="ECO:0007669"/>
    <property type="project" value="InterPro"/>
</dbReference>
<dbReference type="PANTHER" id="PTHR44329">
    <property type="entry name" value="SERINE/THREONINE-PROTEIN KINASE TNNI3K-RELATED"/>
    <property type="match status" value="1"/>
</dbReference>
<dbReference type="Pfam" id="PF00069">
    <property type="entry name" value="Pkinase"/>
    <property type="match status" value="1"/>
</dbReference>
<accession>A0A836B184</accession>
<evidence type="ECO:0000259" key="3">
    <source>
        <dbReference type="PROSITE" id="PS50011"/>
    </source>
</evidence>
<dbReference type="InterPro" id="IPR051681">
    <property type="entry name" value="Ser/Thr_Kinases-Pseudokinases"/>
</dbReference>